<keyword evidence="4" id="KW-1185">Reference proteome</keyword>
<dbReference type="RefSeq" id="WP_165302850.1">
    <property type="nucleotide sequence ID" value="NZ_JAAKZZ010000648.1"/>
</dbReference>
<dbReference type="InterPro" id="IPR046095">
    <property type="entry name" value="DUF6113"/>
</dbReference>
<evidence type="ECO:0000256" key="2">
    <source>
        <dbReference type="SAM" id="Phobius"/>
    </source>
</evidence>
<feature type="compositionally biased region" description="Basic and acidic residues" evidence="1">
    <location>
        <begin position="8"/>
        <end position="18"/>
    </location>
</feature>
<dbReference type="Proteomes" id="UP000477722">
    <property type="component" value="Unassembled WGS sequence"/>
</dbReference>
<protein>
    <recommendedName>
        <fullName evidence="5">Integral membrane protein</fullName>
    </recommendedName>
</protein>
<reference evidence="3 4" key="1">
    <citation type="submission" date="2020-02" db="EMBL/GenBank/DDBJ databases">
        <title>Whole-genome analyses of novel actinobacteria.</title>
        <authorList>
            <person name="Sahin N."/>
            <person name="Tatar D."/>
        </authorList>
    </citation>
    <scope>NUCLEOTIDE SEQUENCE [LARGE SCALE GENOMIC DNA]</scope>
    <source>
        <strain evidence="3 4">SB3404</strain>
    </source>
</reference>
<comment type="caution">
    <text evidence="3">The sequence shown here is derived from an EMBL/GenBank/DDBJ whole genome shotgun (WGS) entry which is preliminary data.</text>
</comment>
<keyword evidence="2" id="KW-1133">Transmembrane helix</keyword>
<feature type="region of interest" description="Disordered" evidence="1">
    <location>
        <begin position="1"/>
        <end position="41"/>
    </location>
</feature>
<gene>
    <name evidence="3" type="ORF">G5C65_33650</name>
</gene>
<evidence type="ECO:0000256" key="1">
    <source>
        <dbReference type="SAM" id="MobiDB-lite"/>
    </source>
</evidence>
<keyword evidence="2" id="KW-0812">Transmembrane</keyword>
<feature type="transmembrane region" description="Helical" evidence="2">
    <location>
        <begin position="127"/>
        <end position="156"/>
    </location>
</feature>
<evidence type="ECO:0000313" key="3">
    <source>
        <dbReference type="EMBL" id="NGO73190.1"/>
    </source>
</evidence>
<keyword evidence="2" id="KW-0472">Membrane</keyword>
<accession>A0A6G4X8K8</accession>
<dbReference type="Pfam" id="PF19608">
    <property type="entry name" value="DUF6113"/>
    <property type="match status" value="1"/>
</dbReference>
<sequence>MRGGPAPRGDRPGADGPRKRQGAGGAGAARPAAGPDSADWGPWPAVRGARGAVYAALVVLGALTGLAGALVQGAWPPFGLLLSLAGSVGLFWGGAKLCRTRVGAAVPGGGWTVTVLLLTASRPEGDFLFAAGAGSYIYLLGGILAAVICATVALPAPPTVPNRHR</sequence>
<feature type="transmembrane region" description="Helical" evidence="2">
    <location>
        <begin position="77"/>
        <end position="95"/>
    </location>
</feature>
<dbReference type="AlphaFoldDB" id="A0A6G4X8K8"/>
<dbReference type="EMBL" id="JAAKZZ010000648">
    <property type="protein sequence ID" value="NGO73190.1"/>
    <property type="molecule type" value="Genomic_DNA"/>
</dbReference>
<name>A0A6G4X8K8_9ACTN</name>
<evidence type="ECO:0008006" key="5">
    <source>
        <dbReference type="Google" id="ProtNLM"/>
    </source>
</evidence>
<proteinExistence type="predicted"/>
<evidence type="ECO:0000313" key="4">
    <source>
        <dbReference type="Proteomes" id="UP000477722"/>
    </source>
</evidence>
<feature type="transmembrane region" description="Helical" evidence="2">
    <location>
        <begin position="102"/>
        <end position="121"/>
    </location>
</feature>
<feature type="transmembrane region" description="Helical" evidence="2">
    <location>
        <begin position="52"/>
        <end position="71"/>
    </location>
</feature>
<organism evidence="3 4">
    <name type="scientific">Streptomyces boncukensis</name>
    <dbReference type="NCBI Taxonomy" id="2711219"/>
    <lineage>
        <taxon>Bacteria</taxon>
        <taxon>Bacillati</taxon>
        <taxon>Actinomycetota</taxon>
        <taxon>Actinomycetes</taxon>
        <taxon>Kitasatosporales</taxon>
        <taxon>Streptomycetaceae</taxon>
        <taxon>Streptomyces</taxon>
    </lineage>
</organism>